<dbReference type="PANTHER" id="PTHR38776:SF1">
    <property type="entry name" value="MLTA-INTERACTING PROTEIN-RELATED"/>
    <property type="match status" value="1"/>
</dbReference>
<dbReference type="EMBL" id="CP064942">
    <property type="protein sequence ID" value="QPH54685.1"/>
    <property type="molecule type" value="Genomic_DNA"/>
</dbReference>
<name>A0A7S9LTG0_9RHOB</name>
<keyword evidence="3 6" id="KW-0732">Signal</keyword>
<evidence type="ECO:0000256" key="6">
    <source>
        <dbReference type="SAM" id="SignalP"/>
    </source>
</evidence>
<evidence type="ECO:0000256" key="1">
    <source>
        <dbReference type="ARBA" id="ARBA00004442"/>
    </source>
</evidence>
<comment type="subcellular location">
    <subcellularLocation>
        <location evidence="1">Cell outer membrane</location>
    </subcellularLocation>
</comment>
<keyword evidence="5" id="KW-0998">Cell outer membrane</keyword>
<evidence type="ECO:0000256" key="3">
    <source>
        <dbReference type="ARBA" id="ARBA00022729"/>
    </source>
</evidence>
<sequence length="242" mass="26011">MRLSLACLACLLPLSAPAQEAPGFSLGLGVGLSDSPYIGEDDFEADVLPLINFRTERFELGTGGASYDVIQNGPLVVDVFVAPRFSALEDPDSDELDGIDRDLTFDAGAGLGYAIRPGTRVTASVRTEITDEHEGQELRLALFQEVPNFPLRLGAGVSVQSEELASYLYGVEEDEARPGRPAYDPDVVAVPFLSLNSRVPLRNNISLFAGARMAFLPDEATDSPIVEDDVVLSSNVGIAYRF</sequence>
<dbReference type="RefSeq" id="WP_196103893.1">
    <property type="nucleotide sequence ID" value="NZ_CP064942.1"/>
</dbReference>
<evidence type="ECO:0000313" key="7">
    <source>
        <dbReference type="EMBL" id="QPH54685.1"/>
    </source>
</evidence>
<dbReference type="Proteomes" id="UP000594800">
    <property type="component" value="Chromosome"/>
</dbReference>
<gene>
    <name evidence="7" type="ORF">I0K15_02575</name>
</gene>
<evidence type="ECO:0000256" key="5">
    <source>
        <dbReference type="ARBA" id="ARBA00023237"/>
    </source>
</evidence>
<organism evidence="7 8">
    <name type="scientific">Pontivivens ytuae</name>
    <dbReference type="NCBI Taxonomy" id="2789856"/>
    <lineage>
        <taxon>Bacteria</taxon>
        <taxon>Pseudomonadati</taxon>
        <taxon>Pseudomonadota</taxon>
        <taxon>Alphaproteobacteria</taxon>
        <taxon>Rhodobacterales</taxon>
        <taxon>Paracoccaceae</taxon>
        <taxon>Pontivivens</taxon>
    </lineage>
</organism>
<keyword evidence="4" id="KW-0472">Membrane</keyword>
<dbReference type="AlphaFoldDB" id="A0A7S9LTG0"/>
<comment type="similarity">
    <text evidence="2">Belongs to the MipA/OmpV family.</text>
</comment>
<dbReference type="InterPro" id="IPR010583">
    <property type="entry name" value="MipA"/>
</dbReference>
<proteinExistence type="inferred from homology"/>
<evidence type="ECO:0000256" key="2">
    <source>
        <dbReference type="ARBA" id="ARBA00005722"/>
    </source>
</evidence>
<feature type="signal peptide" evidence="6">
    <location>
        <begin position="1"/>
        <end position="18"/>
    </location>
</feature>
<accession>A0A7S9LTG0</accession>
<keyword evidence="8" id="KW-1185">Reference proteome</keyword>
<dbReference type="PANTHER" id="PTHR38776">
    <property type="entry name" value="MLTA-INTERACTING PROTEIN-RELATED"/>
    <property type="match status" value="1"/>
</dbReference>
<evidence type="ECO:0000313" key="8">
    <source>
        <dbReference type="Proteomes" id="UP000594800"/>
    </source>
</evidence>
<protein>
    <submittedName>
        <fullName evidence="7">MipA/OmpV family protein</fullName>
    </submittedName>
</protein>
<evidence type="ECO:0000256" key="4">
    <source>
        <dbReference type="ARBA" id="ARBA00023136"/>
    </source>
</evidence>
<dbReference type="GO" id="GO:0009279">
    <property type="term" value="C:cell outer membrane"/>
    <property type="evidence" value="ECO:0007669"/>
    <property type="project" value="UniProtKB-SubCell"/>
</dbReference>
<dbReference type="Pfam" id="PF06629">
    <property type="entry name" value="MipA"/>
    <property type="match status" value="1"/>
</dbReference>
<reference evidence="7 8" key="1">
    <citation type="submission" date="2020-11" db="EMBL/GenBank/DDBJ databases">
        <title>Description of Pontivivens ytuae sp. nov. isolated from deep sea sediment of Mariana Trench.</title>
        <authorList>
            <person name="Wang Z."/>
            <person name="Sun Q.-L."/>
            <person name="Xu X.-D."/>
            <person name="Tang Y.-Z."/>
            <person name="Zhang J."/>
        </authorList>
    </citation>
    <scope>NUCLEOTIDE SEQUENCE [LARGE SCALE GENOMIC DNA]</scope>
    <source>
        <strain evidence="7 8">MT2928</strain>
    </source>
</reference>
<dbReference type="KEGG" id="poz:I0K15_02575"/>
<feature type="chain" id="PRO_5032393937" evidence="6">
    <location>
        <begin position="19"/>
        <end position="242"/>
    </location>
</feature>